<dbReference type="Gene3D" id="4.10.400.10">
    <property type="entry name" value="Low-density Lipoprotein Receptor"/>
    <property type="match status" value="1"/>
</dbReference>
<keyword evidence="4" id="KW-0677">Repeat</keyword>
<keyword evidence="7 10" id="KW-1015">Disulfide bond</keyword>
<dbReference type="GO" id="GO:0005886">
    <property type="term" value="C:plasma membrane"/>
    <property type="evidence" value="ECO:0007669"/>
    <property type="project" value="TreeGrafter"/>
</dbReference>
<keyword evidence="14" id="KW-1185">Reference proteome</keyword>
<dbReference type="SUPFAM" id="SSF57424">
    <property type="entry name" value="LDL receptor-like module"/>
    <property type="match status" value="1"/>
</dbReference>
<dbReference type="PANTHER" id="PTHR22722">
    <property type="entry name" value="LOW-DENSITY LIPOPROTEIN RECEPTOR-RELATED PROTEIN 2-RELATED"/>
    <property type="match status" value="1"/>
</dbReference>
<evidence type="ECO:0000256" key="12">
    <source>
        <dbReference type="SAM" id="SignalP"/>
    </source>
</evidence>
<evidence type="ECO:0000313" key="14">
    <source>
        <dbReference type="Proteomes" id="UP000596742"/>
    </source>
</evidence>
<evidence type="ECO:0000256" key="5">
    <source>
        <dbReference type="ARBA" id="ARBA00022989"/>
    </source>
</evidence>
<feature type="disulfide bond" evidence="10">
    <location>
        <begin position="32"/>
        <end position="50"/>
    </location>
</feature>
<dbReference type="Proteomes" id="UP000596742">
    <property type="component" value="Unassembled WGS sequence"/>
</dbReference>
<dbReference type="PROSITE" id="PS50068">
    <property type="entry name" value="LDLRA_2"/>
    <property type="match status" value="1"/>
</dbReference>
<gene>
    <name evidence="13" type="ORF">MGAL_10B007139</name>
</gene>
<dbReference type="CDD" id="cd00112">
    <property type="entry name" value="LDLa"/>
    <property type="match status" value="1"/>
</dbReference>
<reference evidence="13" key="1">
    <citation type="submission" date="2018-11" db="EMBL/GenBank/DDBJ databases">
        <authorList>
            <person name="Alioto T."/>
            <person name="Alioto T."/>
        </authorList>
    </citation>
    <scope>NUCLEOTIDE SEQUENCE</scope>
</reference>
<dbReference type="FunFam" id="4.10.400.10:FF:000034">
    <property type="entry name" value="Low-density lipoprotein receptor-related protein 2"/>
    <property type="match status" value="1"/>
</dbReference>
<feature type="disulfide bond" evidence="10">
    <location>
        <begin position="25"/>
        <end position="37"/>
    </location>
</feature>
<keyword evidence="3 12" id="KW-0732">Signal</keyword>
<dbReference type="InterPro" id="IPR036055">
    <property type="entry name" value="LDL_receptor-like_sf"/>
</dbReference>
<organism evidence="13 14">
    <name type="scientific">Mytilus galloprovincialis</name>
    <name type="common">Mediterranean mussel</name>
    <dbReference type="NCBI Taxonomy" id="29158"/>
    <lineage>
        <taxon>Eukaryota</taxon>
        <taxon>Metazoa</taxon>
        <taxon>Spiralia</taxon>
        <taxon>Lophotrochozoa</taxon>
        <taxon>Mollusca</taxon>
        <taxon>Bivalvia</taxon>
        <taxon>Autobranchia</taxon>
        <taxon>Pteriomorphia</taxon>
        <taxon>Mytilida</taxon>
        <taxon>Mytiloidea</taxon>
        <taxon>Mytilidae</taxon>
        <taxon>Mytilinae</taxon>
        <taxon>Mytilus</taxon>
    </lineage>
</organism>
<sequence length="147" mass="15868">MKTRISFLVIILIFITTYDVTEATCAGNEFTCDNGACIQSVYRCDDSFECDDRSDELNCPSEQPCVEGLQKCSSGECLADLNNCPSETSSIQTSTAASQKQPTDDLSPTLIAVIVVVIVGVLVIIAVLVLVLHKKCSRNSVVPDNKD</sequence>
<keyword evidence="9" id="KW-0325">Glycoprotein</keyword>
<feature type="transmembrane region" description="Helical" evidence="11">
    <location>
        <begin position="110"/>
        <end position="132"/>
    </location>
</feature>
<keyword evidence="8" id="KW-0675">Receptor</keyword>
<dbReference type="PROSITE" id="PS01209">
    <property type="entry name" value="LDLRA_1"/>
    <property type="match status" value="1"/>
</dbReference>
<dbReference type="InterPro" id="IPR051221">
    <property type="entry name" value="LDLR-related"/>
</dbReference>
<evidence type="ECO:0000256" key="11">
    <source>
        <dbReference type="SAM" id="Phobius"/>
    </source>
</evidence>
<feature type="signal peptide" evidence="12">
    <location>
        <begin position="1"/>
        <end position="23"/>
    </location>
</feature>
<evidence type="ECO:0000256" key="2">
    <source>
        <dbReference type="ARBA" id="ARBA00022692"/>
    </source>
</evidence>
<evidence type="ECO:0000256" key="7">
    <source>
        <dbReference type="ARBA" id="ARBA00023157"/>
    </source>
</evidence>
<comment type="subcellular location">
    <subcellularLocation>
        <location evidence="1">Membrane</location>
        <topology evidence="1">Single-pass membrane protein</topology>
    </subcellularLocation>
</comment>
<evidence type="ECO:0000256" key="10">
    <source>
        <dbReference type="PROSITE-ProRule" id="PRU00124"/>
    </source>
</evidence>
<dbReference type="Pfam" id="PF00057">
    <property type="entry name" value="Ldl_recept_a"/>
    <property type="match status" value="1"/>
</dbReference>
<evidence type="ECO:0000256" key="8">
    <source>
        <dbReference type="ARBA" id="ARBA00023170"/>
    </source>
</evidence>
<comment type="caution">
    <text evidence="13">The sequence shown here is derived from an EMBL/GenBank/DDBJ whole genome shotgun (WGS) entry which is preliminary data.</text>
</comment>
<feature type="chain" id="PRO_5032337507" evidence="12">
    <location>
        <begin position="24"/>
        <end position="147"/>
    </location>
</feature>
<dbReference type="OrthoDB" id="6041366at2759"/>
<evidence type="ECO:0000256" key="3">
    <source>
        <dbReference type="ARBA" id="ARBA00022729"/>
    </source>
</evidence>
<proteinExistence type="predicted"/>
<keyword evidence="6 11" id="KW-0472">Membrane</keyword>
<protein>
    <submittedName>
        <fullName evidence="13">Uncharacterized protein</fullName>
    </submittedName>
</protein>
<dbReference type="AlphaFoldDB" id="A0A8B6C954"/>
<evidence type="ECO:0000256" key="6">
    <source>
        <dbReference type="ARBA" id="ARBA00023136"/>
    </source>
</evidence>
<accession>A0A8B6C954</accession>
<keyword evidence="5 11" id="KW-1133">Transmembrane helix</keyword>
<dbReference type="GO" id="GO:0043235">
    <property type="term" value="C:receptor complex"/>
    <property type="evidence" value="ECO:0007669"/>
    <property type="project" value="TreeGrafter"/>
</dbReference>
<evidence type="ECO:0000256" key="1">
    <source>
        <dbReference type="ARBA" id="ARBA00004167"/>
    </source>
</evidence>
<evidence type="ECO:0000256" key="9">
    <source>
        <dbReference type="ARBA" id="ARBA00023180"/>
    </source>
</evidence>
<dbReference type="SMART" id="SM00192">
    <property type="entry name" value="LDLa"/>
    <property type="match status" value="1"/>
</dbReference>
<name>A0A8B6C954_MYTGA</name>
<keyword evidence="2 11" id="KW-0812">Transmembrane</keyword>
<dbReference type="InterPro" id="IPR023415">
    <property type="entry name" value="LDLR_class-A_CS"/>
</dbReference>
<dbReference type="EMBL" id="UYJE01001391">
    <property type="protein sequence ID" value="VDI01739.1"/>
    <property type="molecule type" value="Genomic_DNA"/>
</dbReference>
<evidence type="ECO:0000313" key="13">
    <source>
        <dbReference type="EMBL" id="VDI01739.1"/>
    </source>
</evidence>
<evidence type="ECO:0000256" key="4">
    <source>
        <dbReference type="ARBA" id="ARBA00022737"/>
    </source>
</evidence>
<feature type="disulfide bond" evidence="10">
    <location>
        <begin position="44"/>
        <end position="59"/>
    </location>
</feature>
<dbReference type="InterPro" id="IPR002172">
    <property type="entry name" value="LDrepeatLR_classA_rpt"/>
</dbReference>